<dbReference type="AlphaFoldDB" id="A0A5D0MKJ5"/>
<protein>
    <submittedName>
        <fullName evidence="1">Uncharacterized protein</fullName>
    </submittedName>
</protein>
<organism evidence="1 2">
    <name type="scientific">Flexistipes sinusarabici</name>
    <dbReference type="NCBI Taxonomy" id="2352"/>
    <lineage>
        <taxon>Bacteria</taxon>
        <taxon>Pseudomonadati</taxon>
        <taxon>Deferribacterota</taxon>
        <taxon>Deferribacteres</taxon>
        <taxon>Deferribacterales</taxon>
        <taxon>Flexistipitaceae</taxon>
        <taxon>Flexistipes</taxon>
    </lineage>
</organism>
<name>A0A5D0MKJ5_FLESI</name>
<dbReference type="EMBL" id="VSIV01000065">
    <property type="protein sequence ID" value="TYB34244.1"/>
    <property type="molecule type" value="Genomic_DNA"/>
</dbReference>
<comment type="caution">
    <text evidence="1">The sequence shown here is derived from an EMBL/GenBank/DDBJ whole genome shotgun (WGS) entry which is preliminary data.</text>
</comment>
<evidence type="ECO:0000313" key="2">
    <source>
        <dbReference type="Proteomes" id="UP000323337"/>
    </source>
</evidence>
<reference evidence="1 2" key="1">
    <citation type="submission" date="2019-08" db="EMBL/GenBank/DDBJ databases">
        <title>Genomic characterization of a novel candidate phylum (ARYD3) from a high temperature, high salinity tertiary oil reservoir in north central Oklahoma, USA.</title>
        <authorList>
            <person name="Youssef N.H."/>
            <person name="Yadav A."/>
            <person name="Elshahed M.S."/>
        </authorList>
    </citation>
    <scope>NUCLEOTIDE SEQUENCE [LARGE SCALE GENOMIC DNA]</scope>
    <source>
        <strain evidence="1">ARYD1</strain>
    </source>
</reference>
<accession>A0A5D0MKJ5</accession>
<sequence>MSKQKRVKDQFKWTPPHEQKGRFGFPLSDKVEERKPLLWLVRTNSAENMVDDVFLVNLTGEVLDMVAAGNTGFLSLDDDEQINLISGSRFVYENVEPNEAVKVEEYDGILDYDSMLGITLYIKSKKLGNIQIGTEVNKGGVKDMVLLWDTGESGKKAGVSEWDDD</sequence>
<dbReference type="RefSeq" id="WP_303700371.1">
    <property type="nucleotide sequence ID" value="NZ_VSIV01000065.1"/>
</dbReference>
<gene>
    <name evidence="1" type="ORF">FXF49_02670</name>
</gene>
<evidence type="ECO:0000313" key="1">
    <source>
        <dbReference type="EMBL" id="TYB34244.1"/>
    </source>
</evidence>
<proteinExistence type="predicted"/>
<dbReference type="Proteomes" id="UP000323337">
    <property type="component" value="Unassembled WGS sequence"/>
</dbReference>